<feature type="compositionally biased region" description="Basic and acidic residues" evidence="5">
    <location>
        <begin position="34"/>
        <end position="51"/>
    </location>
</feature>
<feature type="compositionally biased region" description="Basic residues" evidence="5">
    <location>
        <begin position="63"/>
        <end position="72"/>
    </location>
</feature>
<evidence type="ECO:0000256" key="2">
    <source>
        <dbReference type="ARBA" id="ARBA00022729"/>
    </source>
</evidence>
<dbReference type="PIRSF" id="PIRSF037430">
    <property type="entry name" value="RNase_U2"/>
    <property type="match status" value="1"/>
</dbReference>
<dbReference type="InterPro" id="IPR000026">
    <property type="entry name" value="N1-like"/>
</dbReference>
<keyword evidence="4" id="KW-1015">Disulfide bond</keyword>
<dbReference type="GO" id="GO:0016787">
    <property type="term" value="F:hydrolase activity"/>
    <property type="evidence" value="ECO:0007669"/>
    <property type="project" value="UniProtKB-KW"/>
</dbReference>
<dbReference type="GO" id="GO:0003723">
    <property type="term" value="F:RNA binding"/>
    <property type="evidence" value="ECO:0007669"/>
    <property type="project" value="InterPro"/>
</dbReference>
<keyword evidence="1" id="KW-0540">Nuclease</keyword>
<dbReference type="GeneID" id="8437396"/>
<feature type="region of interest" description="Disordered" evidence="5">
    <location>
        <begin position="25"/>
        <end position="55"/>
    </location>
</feature>
<accession>C4JWC6</accession>
<dbReference type="Gene3D" id="3.10.450.30">
    <property type="entry name" value="Microbial ribonucleases"/>
    <property type="match status" value="1"/>
</dbReference>
<sequence length="157" mass="17799">MAAINTRLVSTMDVFANCQSARQEPRSRNIRASHTQEYHCRESTDKKKENNKGALVANISRDKARKSARKAGLKPGKSGYPQRFYNRGGLKFAKPCNKKKHDIYEYPIVADQRSDYPKEQKGANPGRVRVYYDQYFNICGVGLKANKDNSGNPHLCT</sequence>
<feature type="region of interest" description="Disordered" evidence="5">
    <location>
        <begin position="61"/>
        <end position="80"/>
    </location>
</feature>
<dbReference type="GO" id="GO:0004521">
    <property type="term" value="F:RNA endonuclease activity"/>
    <property type="evidence" value="ECO:0007669"/>
    <property type="project" value="InterPro"/>
</dbReference>
<dbReference type="Proteomes" id="UP000002058">
    <property type="component" value="Unassembled WGS sequence"/>
</dbReference>
<name>C4JWC6_UNCRE</name>
<dbReference type="KEGG" id="ure:UREG_06868"/>
<evidence type="ECO:0000256" key="3">
    <source>
        <dbReference type="ARBA" id="ARBA00022801"/>
    </source>
</evidence>
<dbReference type="OrthoDB" id="4224768at2759"/>
<dbReference type="InterPro" id="IPR016191">
    <property type="entry name" value="Ribonuclease/ribotoxin"/>
</dbReference>
<proteinExistence type="predicted"/>
<gene>
    <name evidence="6" type="ORF">UREG_06868</name>
</gene>
<keyword evidence="2" id="KW-0732">Signal</keyword>
<evidence type="ECO:0000313" key="7">
    <source>
        <dbReference type="Proteomes" id="UP000002058"/>
    </source>
</evidence>
<organism evidence="6 7">
    <name type="scientific">Uncinocarpus reesii (strain UAMH 1704)</name>
    <dbReference type="NCBI Taxonomy" id="336963"/>
    <lineage>
        <taxon>Eukaryota</taxon>
        <taxon>Fungi</taxon>
        <taxon>Dikarya</taxon>
        <taxon>Ascomycota</taxon>
        <taxon>Pezizomycotina</taxon>
        <taxon>Eurotiomycetes</taxon>
        <taxon>Eurotiomycetidae</taxon>
        <taxon>Onygenales</taxon>
        <taxon>Onygenaceae</taxon>
        <taxon>Uncinocarpus</taxon>
    </lineage>
</organism>
<evidence type="ECO:0000256" key="1">
    <source>
        <dbReference type="ARBA" id="ARBA00022722"/>
    </source>
</evidence>
<protein>
    <submittedName>
        <fullName evidence="6">Uncharacterized protein</fullName>
    </submittedName>
</protein>
<dbReference type="VEuPathDB" id="FungiDB:UREG_06868"/>
<evidence type="ECO:0000256" key="5">
    <source>
        <dbReference type="SAM" id="MobiDB-lite"/>
    </source>
</evidence>
<reference evidence="7" key="1">
    <citation type="journal article" date="2009" name="Genome Res.">
        <title>Comparative genomic analyses of the human fungal pathogens Coccidioides and their relatives.</title>
        <authorList>
            <person name="Sharpton T.J."/>
            <person name="Stajich J.E."/>
            <person name="Rounsley S.D."/>
            <person name="Gardner M.J."/>
            <person name="Wortman J.R."/>
            <person name="Jordar V.S."/>
            <person name="Maiti R."/>
            <person name="Kodira C.D."/>
            <person name="Neafsey D.E."/>
            <person name="Zeng Q."/>
            <person name="Hung C.-Y."/>
            <person name="McMahan C."/>
            <person name="Muszewska A."/>
            <person name="Grynberg M."/>
            <person name="Mandel M.A."/>
            <person name="Kellner E.M."/>
            <person name="Barker B.M."/>
            <person name="Galgiani J.N."/>
            <person name="Orbach M.J."/>
            <person name="Kirkland T.N."/>
            <person name="Cole G.T."/>
            <person name="Henn M.R."/>
            <person name="Birren B.W."/>
            <person name="Taylor J.W."/>
        </authorList>
    </citation>
    <scope>NUCLEOTIDE SEQUENCE [LARGE SCALE GENOMIC DNA]</scope>
    <source>
        <strain evidence="7">UAMH 1704</strain>
    </source>
</reference>
<dbReference type="Pfam" id="PF00545">
    <property type="entry name" value="Ribonuclease"/>
    <property type="match status" value="1"/>
</dbReference>
<dbReference type="InterPro" id="IPR048269">
    <property type="entry name" value="RNase_U2"/>
</dbReference>
<dbReference type="InParanoid" id="C4JWC6"/>
<keyword evidence="3" id="KW-0378">Hydrolase</keyword>
<keyword evidence="7" id="KW-1185">Reference proteome</keyword>
<dbReference type="HOGENOM" id="CLU_141806_0_0_1"/>
<dbReference type="OMA" id="FCGIGTK"/>
<dbReference type="EMBL" id="CH476618">
    <property type="protein sequence ID" value="EEP82003.1"/>
    <property type="molecule type" value="Genomic_DNA"/>
</dbReference>
<evidence type="ECO:0000313" key="6">
    <source>
        <dbReference type="EMBL" id="EEP82003.1"/>
    </source>
</evidence>
<dbReference type="AlphaFoldDB" id="C4JWC6"/>
<dbReference type="RefSeq" id="XP_002583901.1">
    <property type="nucleotide sequence ID" value="XM_002583855.1"/>
</dbReference>
<dbReference type="SUPFAM" id="SSF53933">
    <property type="entry name" value="Microbial ribonucleases"/>
    <property type="match status" value="1"/>
</dbReference>
<evidence type="ECO:0000256" key="4">
    <source>
        <dbReference type="ARBA" id="ARBA00023157"/>
    </source>
</evidence>